<gene>
    <name evidence="2" type="ORF">AVDCRST_MAG79-118</name>
</gene>
<reference evidence="2" key="1">
    <citation type="submission" date="2020-02" db="EMBL/GenBank/DDBJ databases">
        <authorList>
            <person name="Meier V. D."/>
        </authorList>
    </citation>
    <scope>NUCLEOTIDE SEQUENCE</scope>
    <source>
        <strain evidence="2">AVDCRST_MAG79</strain>
    </source>
</reference>
<feature type="compositionally biased region" description="Basic residues" evidence="1">
    <location>
        <begin position="52"/>
        <end position="61"/>
    </location>
</feature>
<evidence type="ECO:0000256" key="1">
    <source>
        <dbReference type="SAM" id="MobiDB-lite"/>
    </source>
</evidence>
<feature type="compositionally biased region" description="Basic residues" evidence="1">
    <location>
        <begin position="1"/>
        <end position="24"/>
    </location>
</feature>
<dbReference type="AlphaFoldDB" id="A0A6J4TD76"/>
<accession>A0A6J4TD76</accession>
<feature type="compositionally biased region" description="Basic residues" evidence="1">
    <location>
        <begin position="76"/>
        <end position="96"/>
    </location>
</feature>
<feature type="non-terminal residue" evidence="2">
    <location>
        <position position="1"/>
    </location>
</feature>
<sequence length="96" mass="10498">AARGGRPPRRPVRAGGGRRPRPHRDLRTAALAVRAVGAEDLRPPPGSVRGAPARHGRHRARSALAPVLRDADRARRGAAGRARRAPRRTRRRHDRG</sequence>
<protein>
    <submittedName>
        <fullName evidence="2">Dipeptide transport system permease protein DppC</fullName>
    </submittedName>
</protein>
<evidence type="ECO:0000313" key="2">
    <source>
        <dbReference type="EMBL" id="CAA9519698.1"/>
    </source>
</evidence>
<proteinExistence type="predicted"/>
<name>A0A6J4TD76_9ACTN</name>
<feature type="region of interest" description="Disordered" evidence="1">
    <location>
        <begin position="1"/>
        <end position="96"/>
    </location>
</feature>
<dbReference type="EMBL" id="CADCWC010000020">
    <property type="protein sequence ID" value="CAA9519698.1"/>
    <property type="molecule type" value="Genomic_DNA"/>
</dbReference>
<organism evidence="2">
    <name type="scientific">uncultured Thermoleophilia bacterium</name>
    <dbReference type="NCBI Taxonomy" id="1497501"/>
    <lineage>
        <taxon>Bacteria</taxon>
        <taxon>Bacillati</taxon>
        <taxon>Actinomycetota</taxon>
        <taxon>Thermoleophilia</taxon>
        <taxon>environmental samples</taxon>
    </lineage>
</organism>
<feature type="non-terminal residue" evidence="2">
    <location>
        <position position="96"/>
    </location>
</feature>